<comment type="catalytic activity">
    <reaction evidence="2">
        <text>a quinone + NADH + H(+) = a quinol + NAD(+)</text>
        <dbReference type="Rhea" id="RHEA:46160"/>
        <dbReference type="ChEBI" id="CHEBI:15378"/>
        <dbReference type="ChEBI" id="CHEBI:24646"/>
        <dbReference type="ChEBI" id="CHEBI:57540"/>
        <dbReference type="ChEBI" id="CHEBI:57945"/>
        <dbReference type="ChEBI" id="CHEBI:132124"/>
        <dbReference type="EC" id="1.6.5.2"/>
    </reaction>
</comment>
<reference evidence="5" key="2">
    <citation type="journal article" date="2024" name="Plant">
        <title>Genomic evolution and insights into agronomic trait innovations of Sesamum species.</title>
        <authorList>
            <person name="Miao H."/>
            <person name="Wang L."/>
            <person name="Qu L."/>
            <person name="Liu H."/>
            <person name="Sun Y."/>
            <person name="Le M."/>
            <person name="Wang Q."/>
            <person name="Wei S."/>
            <person name="Zheng Y."/>
            <person name="Lin W."/>
            <person name="Duan Y."/>
            <person name="Cao H."/>
            <person name="Xiong S."/>
            <person name="Wang X."/>
            <person name="Wei L."/>
            <person name="Li C."/>
            <person name="Ma Q."/>
            <person name="Ju M."/>
            <person name="Zhao R."/>
            <person name="Li G."/>
            <person name="Mu C."/>
            <person name="Tian Q."/>
            <person name="Mei H."/>
            <person name="Zhang T."/>
            <person name="Gao T."/>
            <person name="Zhang H."/>
        </authorList>
    </citation>
    <scope>NUCLEOTIDE SEQUENCE</scope>
    <source>
        <strain evidence="5">3651</strain>
    </source>
</reference>
<proteinExistence type="predicted"/>
<comment type="caution">
    <text evidence="5">The sequence shown here is derived from an EMBL/GenBank/DDBJ whole genome shotgun (WGS) entry which is preliminary data.</text>
</comment>
<feature type="domain" description="NADPH-dependent FMN reductase-like" evidence="4">
    <location>
        <begin position="94"/>
        <end position="238"/>
    </location>
</feature>
<dbReference type="GO" id="GO:0003955">
    <property type="term" value="F:NAD(P)H dehydrogenase (quinone) activity"/>
    <property type="evidence" value="ECO:0007669"/>
    <property type="project" value="UniProtKB-EC"/>
</dbReference>
<dbReference type="GO" id="GO:0005829">
    <property type="term" value="C:cytosol"/>
    <property type="evidence" value="ECO:0007669"/>
    <property type="project" value="TreeGrafter"/>
</dbReference>
<dbReference type="Gene3D" id="3.40.50.360">
    <property type="match status" value="1"/>
</dbReference>
<dbReference type="InterPro" id="IPR005025">
    <property type="entry name" value="FMN_Rdtase-like_dom"/>
</dbReference>
<dbReference type="EMBL" id="JACGWO010000008">
    <property type="protein sequence ID" value="KAK4421294.1"/>
    <property type="molecule type" value="Genomic_DNA"/>
</dbReference>
<evidence type="ECO:0000313" key="5">
    <source>
        <dbReference type="EMBL" id="KAK4421294.1"/>
    </source>
</evidence>
<dbReference type="InterPro" id="IPR029039">
    <property type="entry name" value="Flavoprotein-like_sf"/>
</dbReference>
<evidence type="ECO:0000259" key="4">
    <source>
        <dbReference type="Pfam" id="PF03358"/>
    </source>
</evidence>
<dbReference type="GO" id="GO:0019898">
    <property type="term" value="C:extrinsic component of membrane"/>
    <property type="evidence" value="ECO:0007669"/>
    <property type="project" value="InterPro"/>
</dbReference>
<dbReference type="PANTHER" id="PTHR30543">
    <property type="entry name" value="CHROMATE REDUCTASE"/>
    <property type="match status" value="1"/>
</dbReference>
<name>A0AAE2CGI8_9LAMI</name>
<dbReference type="AlphaFoldDB" id="A0AAE2CGI8"/>
<dbReference type="GO" id="GO:0010181">
    <property type="term" value="F:FMN binding"/>
    <property type="evidence" value="ECO:0007669"/>
    <property type="project" value="TreeGrafter"/>
</dbReference>
<dbReference type="Pfam" id="PF03358">
    <property type="entry name" value="FMN_red"/>
    <property type="match status" value="1"/>
</dbReference>
<reference evidence="5" key="1">
    <citation type="submission" date="2020-06" db="EMBL/GenBank/DDBJ databases">
        <authorList>
            <person name="Li T."/>
            <person name="Hu X."/>
            <person name="Zhang T."/>
            <person name="Song X."/>
            <person name="Zhang H."/>
            <person name="Dai N."/>
            <person name="Sheng W."/>
            <person name="Hou X."/>
            <person name="Wei L."/>
        </authorList>
    </citation>
    <scope>NUCLEOTIDE SEQUENCE</scope>
    <source>
        <strain evidence="5">3651</strain>
        <tissue evidence="5">Leaf</tissue>
    </source>
</reference>
<dbReference type="EC" id="1.6.5.2" evidence="1"/>
<organism evidence="5 6">
    <name type="scientific">Sesamum alatum</name>
    <dbReference type="NCBI Taxonomy" id="300844"/>
    <lineage>
        <taxon>Eukaryota</taxon>
        <taxon>Viridiplantae</taxon>
        <taxon>Streptophyta</taxon>
        <taxon>Embryophyta</taxon>
        <taxon>Tracheophyta</taxon>
        <taxon>Spermatophyta</taxon>
        <taxon>Magnoliopsida</taxon>
        <taxon>eudicotyledons</taxon>
        <taxon>Gunneridae</taxon>
        <taxon>Pentapetalae</taxon>
        <taxon>asterids</taxon>
        <taxon>lamiids</taxon>
        <taxon>Lamiales</taxon>
        <taxon>Pedaliaceae</taxon>
        <taxon>Sesamum</taxon>
    </lineage>
</organism>
<dbReference type="PANTHER" id="PTHR30543:SF21">
    <property type="entry name" value="NAD(P)H-DEPENDENT FMN REDUCTASE LOT6"/>
    <property type="match status" value="1"/>
</dbReference>
<gene>
    <name evidence="5" type="ORF">Salat_2079900</name>
</gene>
<dbReference type="Proteomes" id="UP001293254">
    <property type="component" value="Unassembled WGS sequence"/>
</dbReference>
<keyword evidence="6" id="KW-1185">Reference proteome</keyword>
<evidence type="ECO:0000256" key="2">
    <source>
        <dbReference type="ARBA" id="ARBA00047678"/>
    </source>
</evidence>
<dbReference type="SUPFAM" id="SSF52218">
    <property type="entry name" value="Flavoproteins"/>
    <property type="match status" value="1"/>
</dbReference>
<sequence length="288" mass="31222">MALAMASMNGFCGSSQAVMEGSLQLNGSGRLSVAKTNRIPLARTGFKVRAQQAQISAPTETSRRAMLGLLAAGFASGSFVDKMALAETKSSKPVKIAGIAGSISQTATSKGLIRAATKLAKDIPGLEVEYIDIDNLPMFNLDLVNGDNYPQPVEDFFDKLRSKDGILFASPEYNYSFTAPLKNAIDWASMEPDTLKDKTAAIVSTGWDLGGARSQYQLRQVGIRPDIYFINKPELFINVGSGSIFNDDGTLKDKDIETKYKDLLVSLKDFTIRFRPCKEPRAATNIAS</sequence>
<dbReference type="InterPro" id="IPR050712">
    <property type="entry name" value="NAD(P)H-dep_reductase"/>
</dbReference>
<dbReference type="GO" id="GO:0009654">
    <property type="term" value="C:photosystem II oxygen evolving complex"/>
    <property type="evidence" value="ECO:0007669"/>
    <property type="project" value="InterPro"/>
</dbReference>
<accession>A0AAE2CGI8</accession>
<dbReference type="GO" id="GO:0015979">
    <property type="term" value="P:photosynthesis"/>
    <property type="evidence" value="ECO:0007669"/>
    <property type="project" value="InterPro"/>
</dbReference>
<evidence type="ECO:0000256" key="3">
    <source>
        <dbReference type="ARBA" id="ARBA00048983"/>
    </source>
</evidence>
<evidence type="ECO:0000256" key="1">
    <source>
        <dbReference type="ARBA" id="ARBA00012648"/>
    </source>
</evidence>
<comment type="catalytic activity">
    <reaction evidence="3">
        <text>a quinone + NADPH + H(+) = a quinol + NADP(+)</text>
        <dbReference type="Rhea" id="RHEA:46164"/>
        <dbReference type="ChEBI" id="CHEBI:15378"/>
        <dbReference type="ChEBI" id="CHEBI:24646"/>
        <dbReference type="ChEBI" id="CHEBI:57783"/>
        <dbReference type="ChEBI" id="CHEBI:58349"/>
        <dbReference type="ChEBI" id="CHEBI:132124"/>
        <dbReference type="EC" id="1.6.5.2"/>
    </reaction>
</comment>
<dbReference type="GO" id="GO:0005509">
    <property type="term" value="F:calcium ion binding"/>
    <property type="evidence" value="ECO:0007669"/>
    <property type="project" value="InterPro"/>
</dbReference>
<protein>
    <recommendedName>
        <fullName evidence="1">NAD(P)H dehydrogenase (quinone)</fullName>
        <ecNumber evidence="1">1.6.5.2</ecNumber>
    </recommendedName>
</protein>
<evidence type="ECO:0000313" key="6">
    <source>
        <dbReference type="Proteomes" id="UP001293254"/>
    </source>
</evidence>